<evidence type="ECO:0000256" key="17">
    <source>
        <dbReference type="RuleBase" id="RU003750"/>
    </source>
</evidence>
<evidence type="ECO:0000256" key="12">
    <source>
        <dbReference type="ARBA" id="ARBA00023136"/>
    </source>
</evidence>
<dbReference type="EMBL" id="NSKD01000002">
    <property type="protein sequence ID" value="PAU81107.1"/>
    <property type="molecule type" value="Genomic_DNA"/>
</dbReference>
<dbReference type="AlphaFoldDB" id="A0A2A2F8X3"/>
<sequence>MNLPNILTFSRIAMIPLFLLVFFMPFQWAYMASAVIFAVAAITDWLDGFLARRWDQSTPLGAFLDPVADKLMVAGALAVLIHDYGSLFLTIPAIVIIGREIVISALREWMAEMGKRASVAVSLIGKVKTGFQMVAIVMLLAYPPGEPVAMAGLVMLAVAAALTLWSMCVYLKAAWEEISDT</sequence>
<dbReference type="Pfam" id="PF01066">
    <property type="entry name" value="CDP-OH_P_transf"/>
    <property type="match status" value="1"/>
</dbReference>
<evidence type="ECO:0000313" key="20">
    <source>
        <dbReference type="Proteomes" id="UP000218896"/>
    </source>
</evidence>
<dbReference type="InterPro" id="IPR048254">
    <property type="entry name" value="CDP_ALCOHOL_P_TRANSF_CS"/>
</dbReference>
<comment type="catalytic activity">
    <reaction evidence="15">
        <text>a CDP-1,2-diacyl-sn-glycerol + sn-glycerol 3-phosphate = a 1,2-diacyl-sn-glycero-3-phospho-(1'-sn-glycero-3'-phosphate) + CMP + H(+)</text>
        <dbReference type="Rhea" id="RHEA:12593"/>
        <dbReference type="ChEBI" id="CHEBI:15378"/>
        <dbReference type="ChEBI" id="CHEBI:57597"/>
        <dbReference type="ChEBI" id="CHEBI:58332"/>
        <dbReference type="ChEBI" id="CHEBI:60110"/>
        <dbReference type="ChEBI" id="CHEBI:60377"/>
        <dbReference type="EC" id="2.7.8.5"/>
    </reaction>
</comment>
<dbReference type="InterPro" id="IPR043130">
    <property type="entry name" value="CDP-OH_PTrfase_TM_dom"/>
</dbReference>
<evidence type="ECO:0000256" key="15">
    <source>
        <dbReference type="ARBA" id="ARBA00048586"/>
    </source>
</evidence>
<keyword evidence="20" id="KW-1185">Reference proteome</keyword>
<keyword evidence="11" id="KW-0443">Lipid metabolism</keyword>
<comment type="pathway">
    <text evidence="3">Phospholipid metabolism; phosphatidylglycerol biosynthesis; phosphatidylglycerol from CDP-diacylglycerol: step 1/2.</text>
</comment>
<dbReference type="InterPro" id="IPR000462">
    <property type="entry name" value="CDP-OH_P_trans"/>
</dbReference>
<dbReference type="PROSITE" id="PS00379">
    <property type="entry name" value="CDP_ALCOHOL_P_TRANSF"/>
    <property type="match status" value="1"/>
</dbReference>
<proteinExistence type="inferred from homology"/>
<keyword evidence="14" id="KW-1208">Phospholipid metabolism</keyword>
<dbReference type="GO" id="GO:0005737">
    <property type="term" value="C:cytoplasm"/>
    <property type="evidence" value="ECO:0007669"/>
    <property type="project" value="UniProtKB-ARBA"/>
</dbReference>
<dbReference type="EC" id="2.7.8.5" evidence="5 16"/>
<evidence type="ECO:0000256" key="5">
    <source>
        <dbReference type="ARBA" id="ARBA00013170"/>
    </source>
</evidence>
<protein>
    <recommendedName>
        <fullName evidence="6 16">CDP-diacylglycerol--glycerol-3-phosphate 3-phosphatidyltransferase</fullName>
        <ecNumber evidence="5 16">2.7.8.5</ecNumber>
    </recommendedName>
</protein>
<feature type="transmembrane region" description="Helical" evidence="18">
    <location>
        <begin position="148"/>
        <end position="171"/>
    </location>
</feature>
<comment type="similarity">
    <text evidence="4 17">Belongs to the CDP-alcohol phosphatidyltransferase class-I family.</text>
</comment>
<evidence type="ECO:0000256" key="7">
    <source>
        <dbReference type="ARBA" id="ARBA00022516"/>
    </source>
</evidence>
<evidence type="ECO:0000256" key="18">
    <source>
        <dbReference type="SAM" id="Phobius"/>
    </source>
</evidence>
<keyword evidence="10 18" id="KW-1133">Transmembrane helix</keyword>
<evidence type="ECO:0000256" key="3">
    <source>
        <dbReference type="ARBA" id="ARBA00005042"/>
    </source>
</evidence>
<feature type="transmembrane region" description="Helical" evidence="18">
    <location>
        <begin position="6"/>
        <end position="23"/>
    </location>
</feature>
<accession>A0A2A2F8X3</accession>
<dbReference type="PANTHER" id="PTHR14269">
    <property type="entry name" value="CDP-DIACYLGLYCEROL--GLYCEROL-3-PHOSPHATE 3-PHOSPHATIDYLTRANSFERASE-RELATED"/>
    <property type="match status" value="1"/>
</dbReference>
<evidence type="ECO:0000256" key="10">
    <source>
        <dbReference type="ARBA" id="ARBA00022989"/>
    </source>
</evidence>
<evidence type="ECO:0000256" key="4">
    <source>
        <dbReference type="ARBA" id="ARBA00010441"/>
    </source>
</evidence>
<dbReference type="NCBIfam" id="TIGR00560">
    <property type="entry name" value="pgsA"/>
    <property type="match status" value="1"/>
</dbReference>
<keyword evidence="8 17" id="KW-0808">Transferase</keyword>
<keyword evidence="13" id="KW-0594">Phospholipid biosynthesis</keyword>
<name>A0A2A2F8X3_9GAMM</name>
<reference evidence="19 20" key="1">
    <citation type="submission" date="2017-08" db="EMBL/GenBank/DDBJ databases">
        <title>Halovibrio sewagensis sp. nov., isolated from wastewater of high salinity.</title>
        <authorList>
            <person name="Dong X."/>
            <person name="Zhang G."/>
        </authorList>
    </citation>
    <scope>NUCLEOTIDE SEQUENCE [LARGE SCALE GENOMIC DNA]</scope>
    <source>
        <strain evidence="19 20">YL5-2</strain>
    </source>
</reference>
<dbReference type="InterPro" id="IPR004570">
    <property type="entry name" value="Phosphatidylglycerol_P_synth"/>
</dbReference>
<keyword evidence="7" id="KW-0444">Lipid biosynthesis</keyword>
<dbReference type="FunFam" id="1.20.120.1760:FF:000008">
    <property type="entry name" value="CDP-diacylglycerol--glycerol-3-phosphate 3-phosphatidyltransferase 2"/>
    <property type="match status" value="1"/>
</dbReference>
<dbReference type="Proteomes" id="UP000218896">
    <property type="component" value="Unassembled WGS sequence"/>
</dbReference>
<evidence type="ECO:0000256" key="1">
    <source>
        <dbReference type="ARBA" id="ARBA00001936"/>
    </source>
</evidence>
<evidence type="ECO:0000256" key="8">
    <source>
        <dbReference type="ARBA" id="ARBA00022679"/>
    </source>
</evidence>
<evidence type="ECO:0000256" key="16">
    <source>
        <dbReference type="NCBIfam" id="TIGR00560"/>
    </source>
</evidence>
<dbReference type="OrthoDB" id="9796672at2"/>
<dbReference type="InterPro" id="IPR050324">
    <property type="entry name" value="CDP-alcohol_PTase-I"/>
</dbReference>
<evidence type="ECO:0000256" key="2">
    <source>
        <dbReference type="ARBA" id="ARBA00004141"/>
    </source>
</evidence>
<evidence type="ECO:0000313" key="19">
    <source>
        <dbReference type="EMBL" id="PAU81107.1"/>
    </source>
</evidence>
<dbReference type="Gene3D" id="1.20.120.1760">
    <property type="match status" value="1"/>
</dbReference>
<organism evidence="19 20">
    <name type="scientific">Halovibrio salipaludis</name>
    <dbReference type="NCBI Taxonomy" id="2032626"/>
    <lineage>
        <taxon>Bacteria</taxon>
        <taxon>Pseudomonadati</taxon>
        <taxon>Pseudomonadota</taxon>
        <taxon>Gammaproteobacteria</taxon>
        <taxon>Oceanospirillales</taxon>
        <taxon>Halomonadaceae</taxon>
        <taxon>Halovibrio</taxon>
    </lineage>
</organism>
<dbReference type="GO" id="GO:0046474">
    <property type="term" value="P:glycerophospholipid biosynthetic process"/>
    <property type="evidence" value="ECO:0007669"/>
    <property type="project" value="TreeGrafter"/>
</dbReference>
<comment type="cofactor">
    <cofactor evidence="1">
        <name>Mn(2+)</name>
        <dbReference type="ChEBI" id="CHEBI:29035"/>
    </cofactor>
</comment>
<feature type="transmembrane region" description="Helical" evidence="18">
    <location>
        <begin position="71"/>
        <end position="98"/>
    </location>
</feature>
<keyword evidence="9 18" id="KW-0812">Transmembrane</keyword>
<dbReference type="GO" id="GO:0008444">
    <property type="term" value="F:CDP-diacylglycerol-glycerol-3-phosphate 3-phosphatidyltransferase activity"/>
    <property type="evidence" value="ECO:0007669"/>
    <property type="project" value="UniProtKB-UniRule"/>
</dbReference>
<evidence type="ECO:0000256" key="14">
    <source>
        <dbReference type="ARBA" id="ARBA00023264"/>
    </source>
</evidence>
<evidence type="ECO:0000256" key="6">
    <source>
        <dbReference type="ARBA" id="ARBA00014944"/>
    </source>
</evidence>
<dbReference type="RefSeq" id="WP_095616833.1">
    <property type="nucleotide sequence ID" value="NZ_NSKD01000002.1"/>
</dbReference>
<dbReference type="GO" id="GO:0005886">
    <property type="term" value="C:plasma membrane"/>
    <property type="evidence" value="ECO:0007669"/>
    <property type="project" value="TreeGrafter"/>
</dbReference>
<dbReference type="GO" id="GO:0036094">
    <property type="term" value="F:small molecule binding"/>
    <property type="evidence" value="ECO:0007669"/>
    <property type="project" value="UniProtKB-ARBA"/>
</dbReference>
<dbReference type="PANTHER" id="PTHR14269:SF62">
    <property type="entry name" value="CDP-DIACYLGLYCEROL--GLYCEROL-3-PHOSPHATE 3-PHOSPHATIDYLTRANSFERASE 1, CHLOROPLASTIC"/>
    <property type="match status" value="1"/>
</dbReference>
<comment type="subcellular location">
    <subcellularLocation>
        <location evidence="2">Membrane</location>
        <topology evidence="2">Multi-pass membrane protein</topology>
    </subcellularLocation>
</comment>
<comment type="caution">
    <text evidence="19">The sequence shown here is derived from an EMBL/GenBank/DDBJ whole genome shotgun (WGS) entry which is preliminary data.</text>
</comment>
<gene>
    <name evidence="19" type="primary">pgsA</name>
    <name evidence="19" type="ORF">CK501_05970</name>
</gene>
<evidence type="ECO:0000256" key="13">
    <source>
        <dbReference type="ARBA" id="ARBA00023209"/>
    </source>
</evidence>
<dbReference type="PIRSF" id="PIRSF000847">
    <property type="entry name" value="Phos_ph_gly_syn"/>
    <property type="match status" value="1"/>
</dbReference>
<evidence type="ECO:0000256" key="11">
    <source>
        <dbReference type="ARBA" id="ARBA00023098"/>
    </source>
</evidence>
<dbReference type="GO" id="GO:0050793">
    <property type="term" value="P:regulation of developmental process"/>
    <property type="evidence" value="ECO:0007669"/>
    <property type="project" value="UniProtKB-ARBA"/>
</dbReference>
<keyword evidence="12 18" id="KW-0472">Membrane</keyword>
<feature type="transmembrane region" description="Helical" evidence="18">
    <location>
        <begin position="119"/>
        <end position="142"/>
    </location>
</feature>
<evidence type="ECO:0000256" key="9">
    <source>
        <dbReference type="ARBA" id="ARBA00022692"/>
    </source>
</evidence>